<dbReference type="PROSITE" id="PS01313">
    <property type="entry name" value="LIPB"/>
    <property type="match status" value="1"/>
</dbReference>
<dbReference type="AlphaFoldDB" id="A0A2R6AJG7"/>
<accession>A0A2R6AJG7</accession>
<comment type="miscellaneous">
    <text evidence="4">In the reaction, the free carboxyl group of octanoic acid is attached via an amide linkage to the epsilon-amino group of a specific lysine residue of lipoyl domains of lipoate-dependent enzymes.</text>
</comment>
<comment type="pathway">
    <text evidence="1 4 5">Protein modification; protein lipoylation via endogenous pathway; protein N(6)-(lipoyl)lysine from octanoyl-[acyl-carrier-protein]: step 1/2.</text>
</comment>
<evidence type="ECO:0000256" key="2">
    <source>
        <dbReference type="ARBA" id="ARBA00022679"/>
    </source>
</evidence>
<evidence type="ECO:0000313" key="11">
    <source>
        <dbReference type="Proteomes" id="UP000240569"/>
    </source>
</evidence>
<dbReference type="UniPathway" id="UPA00538">
    <property type="reaction ID" value="UER00592"/>
</dbReference>
<dbReference type="Proteomes" id="UP000240569">
    <property type="component" value="Unassembled WGS sequence"/>
</dbReference>
<feature type="binding site" evidence="4 7">
    <location>
        <begin position="150"/>
        <end position="152"/>
    </location>
    <ligand>
        <name>substrate</name>
    </ligand>
</feature>
<feature type="active site" description="Acyl-thioester intermediate" evidence="4 6">
    <location>
        <position position="168"/>
    </location>
</feature>
<protein>
    <recommendedName>
        <fullName evidence="4">Probable octanoyltransferase</fullName>
        <ecNumber evidence="4">2.3.1.181</ecNumber>
    </recommendedName>
    <alternativeName>
        <fullName evidence="4">Lipoate-protein ligase B</fullName>
    </alternativeName>
    <alternativeName>
        <fullName evidence="4">Lipoyl/octanoyl transferase</fullName>
    </alternativeName>
    <alternativeName>
        <fullName evidence="4">Octanoyl-[acyl-carrier-protein]-protein N-octanoyltransferase</fullName>
    </alternativeName>
</protein>
<comment type="caution">
    <text evidence="10">The sequence shown here is derived from an EMBL/GenBank/DDBJ whole genome shotgun (WGS) entry which is preliminary data.</text>
</comment>
<dbReference type="Pfam" id="PF21948">
    <property type="entry name" value="LplA-B_cat"/>
    <property type="match status" value="1"/>
</dbReference>
<feature type="binding site" evidence="4 7">
    <location>
        <begin position="70"/>
        <end position="77"/>
    </location>
    <ligand>
        <name>substrate</name>
    </ligand>
</feature>
<keyword evidence="2 4" id="KW-0808">Transferase</keyword>
<evidence type="ECO:0000256" key="3">
    <source>
        <dbReference type="ARBA" id="ARBA00023315"/>
    </source>
</evidence>
<dbReference type="InterPro" id="IPR020605">
    <property type="entry name" value="Octanoyltransferase_CS"/>
</dbReference>
<dbReference type="SUPFAM" id="SSF55681">
    <property type="entry name" value="Class II aaRS and biotin synthetases"/>
    <property type="match status" value="1"/>
</dbReference>
<name>A0A2R6AJG7_9ARCH</name>
<comment type="subcellular location">
    <subcellularLocation>
        <location evidence="4">Cytoplasm</location>
    </subcellularLocation>
</comment>
<comment type="catalytic activity">
    <reaction evidence="4 5">
        <text>octanoyl-[ACP] + L-lysyl-[protein] = N(6)-octanoyl-L-lysyl-[protein] + holo-[ACP] + H(+)</text>
        <dbReference type="Rhea" id="RHEA:17665"/>
        <dbReference type="Rhea" id="RHEA-COMP:9636"/>
        <dbReference type="Rhea" id="RHEA-COMP:9685"/>
        <dbReference type="Rhea" id="RHEA-COMP:9752"/>
        <dbReference type="Rhea" id="RHEA-COMP:9928"/>
        <dbReference type="ChEBI" id="CHEBI:15378"/>
        <dbReference type="ChEBI" id="CHEBI:29969"/>
        <dbReference type="ChEBI" id="CHEBI:64479"/>
        <dbReference type="ChEBI" id="CHEBI:78463"/>
        <dbReference type="ChEBI" id="CHEBI:78809"/>
        <dbReference type="EC" id="2.3.1.181"/>
    </reaction>
</comment>
<evidence type="ECO:0000256" key="6">
    <source>
        <dbReference type="PIRSR" id="PIRSR016262-1"/>
    </source>
</evidence>
<dbReference type="PROSITE" id="PS51733">
    <property type="entry name" value="BPL_LPL_CATALYTIC"/>
    <property type="match status" value="1"/>
</dbReference>
<dbReference type="EC" id="2.3.1.181" evidence="4"/>
<feature type="domain" description="BPL/LPL catalytic" evidence="9">
    <location>
        <begin position="32"/>
        <end position="207"/>
    </location>
</feature>
<reference evidence="10 11" key="1">
    <citation type="submission" date="2017-04" db="EMBL/GenBank/DDBJ databases">
        <title>Novel microbial lineages endemic to geothermal iron-oxide mats fill important gaps in the evolutionary history of Archaea.</title>
        <authorList>
            <person name="Jay Z.J."/>
            <person name="Beam J.P."/>
            <person name="Dlakic M."/>
            <person name="Rusch D.B."/>
            <person name="Kozubal M.A."/>
            <person name="Inskeep W.P."/>
        </authorList>
    </citation>
    <scope>NUCLEOTIDE SEQUENCE [LARGE SCALE GENOMIC DNA]</scope>
    <source>
        <strain evidence="10">BE_D</strain>
    </source>
</reference>
<comment type="function">
    <text evidence="4 5">Catalyzes the transfer of endogenously produced octanoic acid from octanoyl-acyl-carrier-protein onto the lipoyl domains of lipoate-dependent enzymes. Lipoyl-ACP can also act as a substrate although octanoyl-ACP is likely to be the physiological substrate.</text>
</comment>
<evidence type="ECO:0000256" key="7">
    <source>
        <dbReference type="PIRSR" id="PIRSR016262-2"/>
    </source>
</evidence>
<feature type="binding site" evidence="4 7">
    <location>
        <begin position="137"/>
        <end position="139"/>
    </location>
    <ligand>
        <name>substrate</name>
    </ligand>
</feature>
<proteinExistence type="inferred from homology"/>
<dbReference type="GO" id="GO:0005737">
    <property type="term" value="C:cytoplasm"/>
    <property type="evidence" value="ECO:0007669"/>
    <property type="project" value="UniProtKB-SubCell"/>
</dbReference>
<evidence type="ECO:0000256" key="5">
    <source>
        <dbReference type="PIRNR" id="PIRNR016262"/>
    </source>
</evidence>
<dbReference type="CDD" id="cd16444">
    <property type="entry name" value="LipB"/>
    <property type="match status" value="1"/>
</dbReference>
<dbReference type="PIRSF" id="PIRSF016262">
    <property type="entry name" value="LPLase"/>
    <property type="match status" value="1"/>
</dbReference>
<evidence type="ECO:0000256" key="1">
    <source>
        <dbReference type="ARBA" id="ARBA00004821"/>
    </source>
</evidence>
<dbReference type="NCBIfam" id="NF010925">
    <property type="entry name" value="PRK14345.1"/>
    <property type="match status" value="1"/>
</dbReference>
<keyword evidence="4" id="KW-0963">Cytoplasm</keyword>
<dbReference type="GO" id="GO:0009249">
    <property type="term" value="P:protein lipoylation"/>
    <property type="evidence" value="ECO:0007669"/>
    <property type="project" value="InterPro"/>
</dbReference>
<organism evidence="10 11">
    <name type="scientific">Candidatus Marsarchaeota G1 archaeon BE_D</name>
    <dbReference type="NCBI Taxonomy" id="1978156"/>
    <lineage>
        <taxon>Archaea</taxon>
        <taxon>Candidatus Marsarchaeota</taxon>
        <taxon>Candidatus Marsarchaeota group 1</taxon>
    </lineage>
</organism>
<dbReference type="EMBL" id="NEXD01000005">
    <property type="protein sequence ID" value="PSN86517.1"/>
    <property type="molecule type" value="Genomic_DNA"/>
</dbReference>
<dbReference type="InterPro" id="IPR045864">
    <property type="entry name" value="aa-tRNA-synth_II/BPL/LPL"/>
</dbReference>
<dbReference type="HAMAP" id="MF_00013">
    <property type="entry name" value="LipB"/>
    <property type="match status" value="1"/>
</dbReference>
<evidence type="ECO:0000256" key="4">
    <source>
        <dbReference type="HAMAP-Rule" id="MF_00013"/>
    </source>
</evidence>
<evidence type="ECO:0000313" key="10">
    <source>
        <dbReference type="EMBL" id="PSN86517.1"/>
    </source>
</evidence>
<keyword evidence="3 4" id="KW-0012">Acyltransferase</keyword>
<dbReference type="PANTHER" id="PTHR10993">
    <property type="entry name" value="OCTANOYLTRANSFERASE"/>
    <property type="match status" value="1"/>
</dbReference>
<evidence type="ECO:0000259" key="9">
    <source>
        <dbReference type="PROSITE" id="PS51733"/>
    </source>
</evidence>
<dbReference type="NCBIfam" id="TIGR00214">
    <property type="entry name" value="lipB"/>
    <property type="match status" value="1"/>
</dbReference>
<dbReference type="InterPro" id="IPR000544">
    <property type="entry name" value="Octanoyltransferase"/>
</dbReference>
<dbReference type="GO" id="GO:0033819">
    <property type="term" value="F:lipoyl(octanoyl) transferase activity"/>
    <property type="evidence" value="ECO:0007669"/>
    <property type="project" value="UniProtKB-EC"/>
</dbReference>
<sequence length="228" mass="25575">MEKVIVCDLGYMEYAKAWEIQKALVAKKANDSGFPDYLLLVEHPHVITLGRKGNTENVLEWSLPVYHIERGGDVTYHGPGQLVAYPIIDLTKRTLTLKGYVRMLEELVIQALNQFDIQAQRIEGQTGVWVSGKKVASIGVAVDHWITFHGLALNVNTDLSYFYKIRPCGYSPSVMTSLEVLLGKKVDMERVKHALLQAFSKVFDAELSSIGLQELTELLQKGVTLKNE</sequence>
<comment type="similarity">
    <text evidence="4 5">Belongs to the LipB family.</text>
</comment>
<dbReference type="InterPro" id="IPR004143">
    <property type="entry name" value="BPL_LPL_catalytic"/>
</dbReference>
<dbReference type="PANTHER" id="PTHR10993:SF7">
    <property type="entry name" value="LIPOYLTRANSFERASE 2, MITOCHONDRIAL-RELATED"/>
    <property type="match status" value="1"/>
</dbReference>
<feature type="site" description="Lowers pKa of active site Cys" evidence="4 8">
    <location>
        <position position="134"/>
    </location>
</feature>
<gene>
    <name evidence="4" type="primary">lipB</name>
    <name evidence="10" type="ORF">B9Q02_02060</name>
</gene>
<evidence type="ECO:0000256" key="8">
    <source>
        <dbReference type="PIRSR" id="PIRSR016262-3"/>
    </source>
</evidence>
<dbReference type="Gene3D" id="3.30.930.10">
    <property type="entry name" value="Bira Bifunctional Protein, Domain 2"/>
    <property type="match status" value="1"/>
</dbReference>